<feature type="compositionally biased region" description="Gly residues" evidence="1">
    <location>
        <begin position="512"/>
        <end position="523"/>
    </location>
</feature>
<feature type="compositionally biased region" description="Acidic residues" evidence="1">
    <location>
        <begin position="461"/>
        <end position="474"/>
    </location>
</feature>
<evidence type="ECO:0000313" key="3">
    <source>
        <dbReference type="Proteomes" id="UP001432027"/>
    </source>
</evidence>
<dbReference type="EMBL" id="BTSX01000001">
    <property type="protein sequence ID" value="GMS78317.1"/>
    <property type="molecule type" value="Genomic_DNA"/>
</dbReference>
<reference evidence="2" key="1">
    <citation type="submission" date="2023-10" db="EMBL/GenBank/DDBJ databases">
        <title>Genome assembly of Pristionchus species.</title>
        <authorList>
            <person name="Yoshida K."/>
            <person name="Sommer R.J."/>
        </authorList>
    </citation>
    <scope>NUCLEOTIDE SEQUENCE</scope>
    <source>
        <strain evidence="2">RS0144</strain>
    </source>
</reference>
<feature type="compositionally biased region" description="Acidic residues" evidence="1">
    <location>
        <begin position="568"/>
        <end position="578"/>
    </location>
</feature>
<feature type="region of interest" description="Disordered" evidence="1">
    <location>
        <begin position="410"/>
        <end position="590"/>
    </location>
</feature>
<name>A0AAV5S878_9BILA</name>
<feature type="compositionally biased region" description="Low complexity" evidence="1">
    <location>
        <begin position="491"/>
        <end position="500"/>
    </location>
</feature>
<organism evidence="2 3">
    <name type="scientific">Pristionchus entomophagus</name>
    <dbReference type="NCBI Taxonomy" id="358040"/>
    <lineage>
        <taxon>Eukaryota</taxon>
        <taxon>Metazoa</taxon>
        <taxon>Ecdysozoa</taxon>
        <taxon>Nematoda</taxon>
        <taxon>Chromadorea</taxon>
        <taxon>Rhabditida</taxon>
        <taxon>Rhabditina</taxon>
        <taxon>Diplogasteromorpha</taxon>
        <taxon>Diplogasteroidea</taxon>
        <taxon>Neodiplogasteridae</taxon>
        <taxon>Pristionchus</taxon>
    </lineage>
</organism>
<dbReference type="Proteomes" id="UP001432027">
    <property type="component" value="Unassembled WGS sequence"/>
</dbReference>
<dbReference type="AlphaFoldDB" id="A0AAV5S878"/>
<dbReference type="PANTHER" id="PTHR31751">
    <property type="entry name" value="SI:CH211-108C17.2-RELATED-RELATED"/>
    <property type="match status" value="1"/>
</dbReference>
<sequence length="590" mass="66044">QSIQESNGQASQDTMVSIDGYRTPPLPDYLLVSSSSLFELFNRCPSCGTGSILSMKSHLNGSALTLKWECEQCQEQSWSSQLRLRGRYFEGNVKFTSAAHTTGLPFSGRGLDISIDGRYDSPGSNVCENKSCTVNNTILVGFQIRSVCSDDDAKIGKMLREDAHFKDIKHLLDFWHLIKKINHDLRELEKKKSCPNIQFWRRKIINHAYFVHLKYARNRARGLNYWMSVLPHVTGRHSHFQKIPFLNGISKCKHTMLGRDTTHLIKRDSDEYQELKAVILKTTFLSGFLRASPKKNTSPNESFNIIINMYAPKKNASTPPWYEERVKLATLHFNNLSFLNMLNLREERYDTSVKVIGRGSRAVKRKMAKVDHAWRREVWQAIPGVIDGRLLEQFMKRMNAPSNQAYIEAMQNEEEEEEEEGEREEEGDGGESDVSEELGGGMYGEDVDSDQEPAMNVIELSDVEDEESEVEVEEGGGGGQEGSDWDEGEAAVRAMEAVARGRGRGRGRGGKGGRGGRGEGGGVVQSLAKVDLNAATTSAPDSQPSIDEEKEEGRAKKLVKRAKKEKMDDPDQDSDPDFDPTPAKKGKGKG</sequence>
<comment type="caution">
    <text evidence="2">The sequence shown here is derived from an EMBL/GenBank/DDBJ whole genome shotgun (WGS) entry which is preliminary data.</text>
</comment>
<feature type="non-terminal residue" evidence="2">
    <location>
        <position position="590"/>
    </location>
</feature>
<feature type="compositionally biased region" description="Basic residues" evidence="1">
    <location>
        <begin position="501"/>
        <end position="511"/>
    </location>
</feature>
<keyword evidence="3" id="KW-1185">Reference proteome</keyword>
<evidence type="ECO:0000313" key="2">
    <source>
        <dbReference type="EMBL" id="GMS78317.1"/>
    </source>
</evidence>
<proteinExistence type="predicted"/>
<feature type="non-terminal residue" evidence="2">
    <location>
        <position position="1"/>
    </location>
</feature>
<accession>A0AAV5S878</accession>
<protein>
    <submittedName>
        <fullName evidence="2">Uncharacterized protein</fullName>
    </submittedName>
</protein>
<dbReference type="PANTHER" id="PTHR31751:SF42">
    <property type="entry name" value="PROTEIN CBG10204"/>
    <property type="match status" value="1"/>
</dbReference>
<evidence type="ECO:0000256" key="1">
    <source>
        <dbReference type="SAM" id="MobiDB-lite"/>
    </source>
</evidence>
<gene>
    <name evidence="2" type="ORF">PENTCL1PPCAC_492</name>
</gene>
<feature type="compositionally biased region" description="Polar residues" evidence="1">
    <location>
        <begin position="534"/>
        <end position="545"/>
    </location>
</feature>
<feature type="compositionally biased region" description="Acidic residues" evidence="1">
    <location>
        <begin position="411"/>
        <end position="436"/>
    </location>
</feature>